<organism evidence="3 4">
    <name type="scientific">Schleiferilactobacillus harbinensis</name>
    <dbReference type="NCBI Taxonomy" id="304207"/>
    <lineage>
        <taxon>Bacteria</taxon>
        <taxon>Bacillati</taxon>
        <taxon>Bacillota</taxon>
        <taxon>Bacilli</taxon>
        <taxon>Lactobacillales</taxon>
        <taxon>Lactobacillaceae</taxon>
        <taxon>Schleiferilactobacillus</taxon>
    </lineage>
</organism>
<evidence type="ECO:0000313" key="4">
    <source>
        <dbReference type="Proteomes" id="UP000326779"/>
    </source>
</evidence>
<accession>A0A5P8M400</accession>
<dbReference type="AlphaFoldDB" id="A0A5P8M400"/>
<name>A0A5P8M400_9LACO</name>
<dbReference type="NCBIfam" id="TIGR01665">
    <property type="entry name" value="put_anti_recept"/>
    <property type="match status" value="2"/>
</dbReference>
<protein>
    <recommendedName>
        <fullName evidence="2">Tail spike domain-containing protein</fullName>
    </recommendedName>
</protein>
<evidence type="ECO:0000313" key="3">
    <source>
        <dbReference type="EMBL" id="QFR23232.1"/>
    </source>
</evidence>
<feature type="compositionally biased region" description="Acidic residues" evidence="1">
    <location>
        <begin position="507"/>
        <end position="517"/>
    </location>
</feature>
<reference evidence="3 4" key="1">
    <citation type="submission" date="2019-10" db="EMBL/GenBank/DDBJ databases">
        <title>The completed genome of Lactobacillus harbinensis M1.</title>
        <authorList>
            <person name="Zheng Y."/>
        </authorList>
    </citation>
    <scope>NUCLEOTIDE SEQUENCE [LARGE SCALE GENOMIC DNA]</scope>
    <source>
        <strain evidence="3 4">M1</strain>
    </source>
</reference>
<sequence>MAATVLADPILYEHASDDTTKNGLGHVPGLISSNVSGTYDQVPQITLVYTYSAKAASMLQKDRVLMVDAGPDWQHQMFRIDNIDTEWDTDERNITVIATHIGGDLFGNVTTADVSLANANPTQAWTDFFGKLAEPMPITMTSSITDVAIIFWAMEDIESAQDVMFGRDNHTPTFTSLYDAEWWFDNYNFKLEHHVGRNTGIVIKYGHHMAGLHNTDNIEGIYTAVRPFSKYTPGDSGSKGDDSNIHNVTGVGLIQYAGNGGLPMYDSPLDGHNMLATKLTNGTRFQVYAYADTGTALGHTWYNLGGKQWVDGNYLSFEKGKTSLVDTNAVGNTAEGIGTVGYDLDNTESKQIIETLSGVLTVQYVGPGKVAIWDSPFAPHSVTGNYMANGNAYRVYRKATDASGHLWYNLGGSQWIDSQYVSLEKSRDYATGKTRGIGTIKYDGKGGVAVYHEPTYDGAMTGRYLKNGTQWQIYGTASNGSTTWYNLGGDQWIDSQYITFEHPTDVEPPDTSDDTSTDDQKTPSIAWSYDKPGGWNTKVHEYHSGNQVHIFGQGNAGGTTWYNIGTNEWILADDLTFDGDTDVDPSGTADDMGEQVAQITVTLPEKYIAVPMPNGQQYEHQHIETFDASEYGVTNEDDLRAITKAFISDNQIGQPKVSMTIDYIDDGHFDYLKNVRLYDRVTVFIPDLNINITAEVTATVYDTLLQHNTTVTIGTRPQTITDDLDHWKDQAAKDLADSNANNSQKIDDIDLAWHKAIDQTNKDVADGQKRTTEQQTEWENEFKQTIDEDINNYKQTIADQVAEVNKLSSIIKYNDNEIDFYNGSGTQVGEMGAGGLVYYDASGNPTTVVSADGKVIASSIAGNLLTGTTIHGAEIDGGAVKALNYFSATSDYGTTVISGEWGLSTDSGINIGAGTYSDFHGAVTFESTTNFHDLADFSNGISLDAGGSAYISFSNGCYLYSGADDTIAIHDGHGSHTL</sequence>
<dbReference type="EMBL" id="CP045143">
    <property type="protein sequence ID" value="QFR23232.1"/>
    <property type="molecule type" value="Genomic_DNA"/>
</dbReference>
<evidence type="ECO:0000256" key="1">
    <source>
        <dbReference type="SAM" id="MobiDB-lite"/>
    </source>
</evidence>
<dbReference type="KEGG" id="lhb:D1010_07370"/>
<feature type="domain" description="Tail spike" evidence="2">
    <location>
        <begin position="613"/>
        <end position="722"/>
    </location>
</feature>
<dbReference type="Pfam" id="PF06605">
    <property type="entry name" value="Prophage_tail"/>
    <property type="match status" value="1"/>
</dbReference>
<dbReference type="RefSeq" id="WP_152260632.1">
    <property type="nucleotide sequence ID" value="NZ_CP045143.1"/>
</dbReference>
<proteinExistence type="predicted"/>
<evidence type="ECO:0000259" key="2">
    <source>
        <dbReference type="Pfam" id="PF06605"/>
    </source>
</evidence>
<dbReference type="InterPro" id="IPR010572">
    <property type="entry name" value="Tail_dom"/>
</dbReference>
<feature type="region of interest" description="Disordered" evidence="1">
    <location>
        <begin position="502"/>
        <end position="523"/>
    </location>
</feature>
<dbReference type="InterPro" id="IPR007119">
    <property type="entry name" value="Phage_tail_spike_N"/>
</dbReference>
<dbReference type="Proteomes" id="UP000326779">
    <property type="component" value="Chromosome"/>
</dbReference>
<gene>
    <name evidence="3" type="ORF">D1010_07370</name>
</gene>